<dbReference type="Pfam" id="PF17676">
    <property type="entry name" value="Peptidase_S66C"/>
    <property type="match status" value="1"/>
</dbReference>
<dbReference type="PANTHER" id="PTHR30237:SF2">
    <property type="entry name" value="MUREIN TETRAPEPTIDE CARBOXYPEPTIDASE"/>
    <property type="match status" value="1"/>
</dbReference>
<proteinExistence type="inferred from homology"/>
<organism evidence="8 9">
    <name type="scientific">Paenibacillus alba</name>
    <dbReference type="NCBI Taxonomy" id="1197127"/>
    <lineage>
        <taxon>Bacteria</taxon>
        <taxon>Bacillati</taxon>
        <taxon>Bacillota</taxon>
        <taxon>Bacilli</taxon>
        <taxon>Bacillales</taxon>
        <taxon>Paenibacillaceae</taxon>
        <taxon>Paenibacillus</taxon>
    </lineage>
</organism>
<evidence type="ECO:0000256" key="5">
    <source>
        <dbReference type="ARBA" id="ARBA00022825"/>
    </source>
</evidence>
<keyword evidence="4" id="KW-0378">Hydrolase</keyword>
<evidence type="ECO:0000256" key="3">
    <source>
        <dbReference type="ARBA" id="ARBA00022670"/>
    </source>
</evidence>
<name>A0ABU6G8H7_9BACL</name>
<dbReference type="PIRSF" id="PIRSF028757">
    <property type="entry name" value="LD-carboxypeptidase"/>
    <property type="match status" value="1"/>
</dbReference>
<keyword evidence="3" id="KW-0645">Protease</keyword>
<evidence type="ECO:0000256" key="2">
    <source>
        <dbReference type="ARBA" id="ARBA00022645"/>
    </source>
</evidence>
<dbReference type="RefSeq" id="WP_173217298.1">
    <property type="nucleotide sequence ID" value="NZ_JABMKZ010000004.1"/>
</dbReference>
<reference evidence="8 9" key="1">
    <citation type="submission" date="2023-03" db="EMBL/GenBank/DDBJ databases">
        <title>Bacillus Genome Sequencing.</title>
        <authorList>
            <person name="Dunlap C."/>
        </authorList>
    </citation>
    <scope>NUCLEOTIDE SEQUENCE [LARGE SCALE GENOMIC DNA]</scope>
    <source>
        <strain evidence="8 9">BD-533</strain>
    </source>
</reference>
<sequence>MPIKPPILKRGDTIGVVTLGTPLSAKTITDRIRTLQGMGFHVVVGDFVYIEDGYLAGTDEQRAVDFMNMIKNPNVNMILPTRGGVGVAGILPYLDYSLIQRNPKIVSGYSDITILLNVLYQFCDLITFHSLLLIDFDASEPAYNFNQFYEATAVFLPTRPILNPEGIPLIGRVRGDVTGRIVGGNLTSFTDAIGTPYEIDTSGKIILIEETHEPINKVYRMINRMKLSGKFDHCLGIVMGECTNCAAAYGKSYEDLINEVLVPLGKPLLTNLASGHGKYKAAIPIGANVRLNANENKLTVLESTVSLS</sequence>
<dbReference type="PANTHER" id="PTHR30237">
    <property type="entry name" value="MURAMOYLTETRAPEPTIDE CARBOXYPEPTIDASE"/>
    <property type="match status" value="1"/>
</dbReference>
<dbReference type="InterPro" id="IPR027461">
    <property type="entry name" value="Carboxypeptidase_A_C_sf"/>
</dbReference>
<evidence type="ECO:0000256" key="1">
    <source>
        <dbReference type="ARBA" id="ARBA00010233"/>
    </source>
</evidence>
<keyword evidence="9" id="KW-1185">Reference proteome</keyword>
<feature type="domain" description="LD-carboxypeptidase N-terminal" evidence="6">
    <location>
        <begin position="14"/>
        <end position="129"/>
    </location>
</feature>
<evidence type="ECO:0000259" key="6">
    <source>
        <dbReference type="Pfam" id="PF02016"/>
    </source>
</evidence>
<evidence type="ECO:0000313" key="9">
    <source>
        <dbReference type="Proteomes" id="UP001338137"/>
    </source>
</evidence>
<dbReference type="InterPro" id="IPR029062">
    <property type="entry name" value="Class_I_gatase-like"/>
</dbReference>
<dbReference type="Gene3D" id="3.40.50.10740">
    <property type="entry name" value="Class I glutamine amidotransferase-like"/>
    <property type="match status" value="1"/>
</dbReference>
<evidence type="ECO:0000256" key="4">
    <source>
        <dbReference type="ARBA" id="ARBA00022801"/>
    </source>
</evidence>
<dbReference type="SUPFAM" id="SSF52317">
    <property type="entry name" value="Class I glutamine amidotransferase-like"/>
    <property type="match status" value="1"/>
</dbReference>
<protein>
    <submittedName>
        <fullName evidence="8">LD-carboxypeptidase</fullName>
    </submittedName>
</protein>
<keyword evidence="2" id="KW-0121">Carboxypeptidase</keyword>
<dbReference type="InterPro" id="IPR040921">
    <property type="entry name" value="Peptidase_S66C"/>
</dbReference>
<dbReference type="EMBL" id="JARLKY010000059">
    <property type="protein sequence ID" value="MEC0229934.1"/>
    <property type="molecule type" value="Genomic_DNA"/>
</dbReference>
<evidence type="ECO:0000259" key="7">
    <source>
        <dbReference type="Pfam" id="PF17676"/>
    </source>
</evidence>
<dbReference type="InterPro" id="IPR027478">
    <property type="entry name" value="LdcA_N"/>
</dbReference>
<dbReference type="Proteomes" id="UP001338137">
    <property type="component" value="Unassembled WGS sequence"/>
</dbReference>
<comment type="caution">
    <text evidence="8">The sequence shown here is derived from an EMBL/GenBank/DDBJ whole genome shotgun (WGS) entry which is preliminary data.</text>
</comment>
<gene>
    <name evidence="8" type="ORF">P4I72_22640</name>
</gene>
<dbReference type="InterPro" id="IPR040449">
    <property type="entry name" value="Peptidase_S66_N"/>
</dbReference>
<dbReference type="Gene3D" id="3.50.30.60">
    <property type="entry name" value="LD-carboxypeptidase A C-terminal domain-like"/>
    <property type="match status" value="1"/>
</dbReference>
<dbReference type="CDD" id="cd07025">
    <property type="entry name" value="Peptidase_S66"/>
    <property type="match status" value="1"/>
</dbReference>
<accession>A0ABU6G8H7</accession>
<keyword evidence="5" id="KW-0720">Serine protease</keyword>
<feature type="domain" description="LD-carboxypeptidase C-terminal" evidence="7">
    <location>
        <begin position="178"/>
        <end position="291"/>
    </location>
</feature>
<dbReference type="SUPFAM" id="SSF141986">
    <property type="entry name" value="LD-carboxypeptidase A C-terminal domain-like"/>
    <property type="match status" value="1"/>
</dbReference>
<comment type="similarity">
    <text evidence="1">Belongs to the peptidase S66 family.</text>
</comment>
<dbReference type="Pfam" id="PF02016">
    <property type="entry name" value="Peptidase_S66"/>
    <property type="match status" value="1"/>
</dbReference>
<dbReference type="InterPro" id="IPR003507">
    <property type="entry name" value="S66_fam"/>
</dbReference>
<evidence type="ECO:0000313" key="8">
    <source>
        <dbReference type="EMBL" id="MEC0229934.1"/>
    </source>
</evidence>